<feature type="domain" description="HTH crp-type" evidence="5">
    <location>
        <begin position="134"/>
        <end position="206"/>
    </location>
</feature>
<feature type="domain" description="Cyclic nucleotide-binding" evidence="4">
    <location>
        <begin position="1"/>
        <end position="92"/>
    </location>
</feature>
<evidence type="ECO:0000256" key="1">
    <source>
        <dbReference type="ARBA" id="ARBA00023015"/>
    </source>
</evidence>
<dbReference type="InterPro" id="IPR012318">
    <property type="entry name" value="HTH_CRP"/>
</dbReference>
<sequence>MDEVLASKIDAFFNKFKHQVYKKGEILIRADDNPSGIFYLKSGGVKEYCISKKGEEIVLNIFKPVSFFPMSWAINNTPNIYYFEAVTDAEIWRAPQKEAVFFLKSNPDVLFNLLSRVYKGTDGIFMRLSMLMSGDAYSRLVTELIIYAKRFGKKLGERLYEIKVAEKDLATQTGMSRETISREIKILRDEGFITFGKNIMIIKDLNLLEEQLL</sequence>
<dbReference type="InterPro" id="IPR036388">
    <property type="entry name" value="WH-like_DNA-bd_sf"/>
</dbReference>
<dbReference type="SUPFAM" id="SSF46785">
    <property type="entry name" value="Winged helix' DNA-binding domain"/>
    <property type="match status" value="1"/>
</dbReference>
<dbReference type="AlphaFoldDB" id="A0A1F5JWW0"/>
<dbReference type="InterPro" id="IPR036390">
    <property type="entry name" value="WH_DNA-bd_sf"/>
</dbReference>
<evidence type="ECO:0000259" key="4">
    <source>
        <dbReference type="PROSITE" id="PS50042"/>
    </source>
</evidence>
<proteinExistence type="predicted"/>
<dbReference type="PROSITE" id="PS50042">
    <property type="entry name" value="CNMP_BINDING_3"/>
    <property type="match status" value="1"/>
</dbReference>
<evidence type="ECO:0000256" key="3">
    <source>
        <dbReference type="ARBA" id="ARBA00023163"/>
    </source>
</evidence>
<evidence type="ECO:0000256" key="2">
    <source>
        <dbReference type="ARBA" id="ARBA00023125"/>
    </source>
</evidence>
<gene>
    <name evidence="6" type="ORF">A3C59_02885</name>
</gene>
<dbReference type="PROSITE" id="PS51063">
    <property type="entry name" value="HTH_CRP_2"/>
    <property type="match status" value="1"/>
</dbReference>
<dbReference type="InterPro" id="IPR014710">
    <property type="entry name" value="RmlC-like_jellyroll"/>
</dbReference>
<evidence type="ECO:0008006" key="8">
    <source>
        <dbReference type="Google" id="ProtNLM"/>
    </source>
</evidence>
<keyword evidence="3" id="KW-0804">Transcription</keyword>
<dbReference type="SUPFAM" id="SSF51206">
    <property type="entry name" value="cAMP-binding domain-like"/>
    <property type="match status" value="1"/>
</dbReference>
<dbReference type="InterPro" id="IPR000595">
    <property type="entry name" value="cNMP-bd_dom"/>
</dbReference>
<dbReference type="Gene3D" id="2.60.120.10">
    <property type="entry name" value="Jelly Rolls"/>
    <property type="match status" value="1"/>
</dbReference>
<dbReference type="Pfam" id="PF00027">
    <property type="entry name" value="cNMP_binding"/>
    <property type="match status" value="1"/>
</dbReference>
<dbReference type="SMART" id="SM00419">
    <property type="entry name" value="HTH_CRP"/>
    <property type="match status" value="1"/>
</dbReference>
<dbReference type="Gene3D" id="1.10.10.10">
    <property type="entry name" value="Winged helix-like DNA-binding domain superfamily/Winged helix DNA-binding domain"/>
    <property type="match status" value="1"/>
</dbReference>
<name>A0A1F5JWW0_9BACT</name>
<accession>A0A1F5JWW0</accession>
<dbReference type="STRING" id="1797768.A3C59_02885"/>
<keyword evidence="2" id="KW-0238">DNA-binding</keyword>
<dbReference type="GO" id="GO:0003677">
    <property type="term" value="F:DNA binding"/>
    <property type="evidence" value="ECO:0007669"/>
    <property type="project" value="UniProtKB-KW"/>
</dbReference>
<dbReference type="Pfam" id="PF13545">
    <property type="entry name" value="HTH_Crp_2"/>
    <property type="match status" value="1"/>
</dbReference>
<dbReference type="CDD" id="cd00038">
    <property type="entry name" value="CAP_ED"/>
    <property type="match status" value="1"/>
</dbReference>
<dbReference type="Proteomes" id="UP000176902">
    <property type="component" value="Unassembled WGS sequence"/>
</dbReference>
<reference evidence="6 7" key="1">
    <citation type="journal article" date="2016" name="Nat. Commun.">
        <title>Thousands of microbial genomes shed light on interconnected biogeochemical processes in an aquifer system.</title>
        <authorList>
            <person name="Anantharaman K."/>
            <person name="Brown C.T."/>
            <person name="Hug L.A."/>
            <person name="Sharon I."/>
            <person name="Castelle C.J."/>
            <person name="Probst A.J."/>
            <person name="Thomas B.C."/>
            <person name="Singh A."/>
            <person name="Wilkins M.J."/>
            <person name="Karaoz U."/>
            <person name="Brodie E.L."/>
            <person name="Williams K.H."/>
            <person name="Hubbard S.S."/>
            <person name="Banfield J.F."/>
        </authorList>
    </citation>
    <scope>NUCLEOTIDE SEQUENCE [LARGE SCALE GENOMIC DNA]</scope>
</reference>
<organism evidence="6 7">
    <name type="scientific">Candidatus Daviesbacteria bacterium RIFCSPHIGHO2_02_FULL_36_13</name>
    <dbReference type="NCBI Taxonomy" id="1797768"/>
    <lineage>
        <taxon>Bacteria</taxon>
        <taxon>Candidatus Daviesiibacteriota</taxon>
    </lineage>
</organism>
<dbReference type="InterPro" id="IPR018490">
    <property type="entry name" value="cNMP-bd_dom_sf"/>
</dbReference>
<evidence type="ECO:0000313" key="7">
    <source>
        <dbReference type="Proteomes" id="UP000176902"/>
    </source>
</evidence>
<protein>
    <recommendedName>
        <fullName evidence="8">HTH crp-type domain-containing protein</fullName>
    </recommendedName>
</protein>
<dbReference type="GO" id="GO:0006355">
    <property type="term" value="P:regulation of DNA-templated transcription"/>
    <property type="evidence" value="ECO:0007669"/>
    <property type="project" value="InterPro"/>
</dbReference>
<comment type="caution">
    <text evidence="6">The sequence shown here is derived from an EMBL/GenBank/DDBJ whole genome shotgun (WGS) entry which is preliminary data.</text>
</comment>
<evidence type="ECO:0000313" key="6">
    <source>
        <dbReference type="EMBL" id="OGE33098.1"/>
    </source>
</evidence>
<dbReference type="SMART" id="SM00100">
    <property type="entry name" value="cNMP"/>
    <property type="match status" value="1"/>
</dbReference>
<dbReference type="EMBL" id="MFCV01000015">
    <property type="protein sequence ID" value="OGE33098.1"/>
    <property type="molecule type" value="Genomic_DNA"/>
</dbReference>
<keyword evidence="1" id="KW-0805">Transcription regulation</keyword>
<evidence type="ECO:0000259" key="5">
    <source>
        <dbReference type="PROSITE" id="PS51063"/>
    </source>
</evidence>